<feature type="non-terminal residue" evidence="1">
    <location>
        <position position="109"/>
    </location>
</feature>
<dbReference type="AlphaFoldDB" id="A0A146KMA8"/>
<sequence>PLARYRPVFHIPRPKPFDAEQAWDDHLARKAERERLYPSAFDNFHTTYPFSRYPLYLVHGKRPHLSADDKSNPHDSLLDHLDRLNDLDRLSNSLPKWWSPTPIKIGEFA</sequence>
<gene>
    <name evidence="1" type="ORF">g.93949</name>
</gene>
<dbReference type="Pfam" id="PF15929">
    <property type="entry name" value="Myofilin"/>
    <property type="match status" value="1"/>
</dbReference>
<accession>A0A146KMA8</accession>
<proteinExistence type="predicted"/>
<protein>
    <submittedName>
        <fullName evidence="1">Uncharacterized protein</fullName>
    </submittedName>
</protein>
<evidence type="ECO:0000313" key="1">
    <source>
        <dbReference type="EMBL" id="JAP97577.1"/>
    </source>
</evidence>
<organism evidence="1">
    <name type="scientific">Lygus hesperus</name>
    <name type="common">Western plant bug</name>
    <dbReference type="NCBI Taxonomy" id="30085"/>
    <lineage>
        <taxon>Eukaryota</taxon>
        <taxon>Metazoa</taxon>
        <taxon>Ecdysozoa</taxon>
        <taxon>Arthropoda</taxon>
        <taxon>Hexapoda</taxon>
        <taxon>Insecta</taxon>
        <taxon>Pterygota</taxon>
        <taxon>Neoptera</taxon>
        <taxon>Paraneoptera</taxon>
        <taxon>Hemiptera</taxon>
        <taxon>Heteroptera</taxon>
        <taxon>Panheteroptera</taxon>
        <taxon>Cimicomorpha</taxon>
        <taxon>Miridae</taxon>
        <taxon>Mirini</taxon>
        <taxon>Lygus</taxon>
    </lineage>
</organism>
<name>A0A146KMA8_LYGHE</name>
<reference evidence="1" key="1">
    <citation type="journal article" date="2016" name="Gigascience">
        <title>De novo construction of an expanded transcriptome assembly for the western tarnished plant bug, Lygus hesperus.</title>
        <authorList>
            <person name="Tassone E.E."/>
            <person name="Geib S.M."/>
            <person name="Hall B."/>
            <person name="Fabrick J.A."/>
            <person name="Brent C.S."/>
            <person name="Hull J.J."/>
        </authorList>
    </citation>
    <scope>NUCLEOTIDE SEQUENCE</scope>
</reference>
<dbReference type="EMBL" id="GDHC01021051">
    <property type="protein sequence ID" value="JAP97577.1"/>
    <property type="molecule type" value="Transcribed_RNA"/>
</dbReference>
<dbReference type="InterPro" id="IPR031828">
    <property type="entry name" value="Myofilin"/>
</dbReference>
<feature type="non-terminal residue" evidence="1">
    <location>
        <position position="1"/>
    </location>
</feature>